<dbReference type="AlphaFoldDB" id="A0A0F9T7P0"/>
<protein>
    <submittedName>
        <fullName evidence="1">Uncharacterized protein</fullName>
    </submittedName>
</protein>
<sequence>MERVTEVEVNTDREKCDLFNRFIDNLNQLEGKLLTMIAKDKEIVEYNEAVAEYNGEPIQKGGE</sequence>
<comment type="caution">
    <text evidence="1">The sequence shown here is derived from an EMBL/GenBank/DDBJ whole genome shotgun (WGS) entry which is preliminary data.</text>
</comment>
<proteinExistence type="predicted"/>
<gene>
    <name evidence="1" type="ORF">LCGC14_0362080</name>
</gene>
<evidence type="ECO:0000313" key="1">
    <source>
        <dbReference type="EMBL" id="KKN77230.1"/>
    </source>
</evidence>
<name>A0A0F9T7P0_9ZZZZ</name>
<dbReference type="EMBL" id="LAZR01000282">
    <property type="protein sequence ID" value="KKN77230.1"/>
    <property type="molecule type" value="Genomic_DNA"/>
</dbReference>
<organism evidence="1">
    <name type="scientific">marine sediment metagenome</name>
    <dbReference type="NCBI Taxonomy" id="412755"/>
    <lineage>
        <taxon>unclassified sequences</taxon>
        <taxon>metagenomes</taxon>
        <taxon>ecological metagenomes</taxon>
    </lineage>
</organism>
<reference evidence="1" key="1">
    <citation type="journal article" date="2015" name="Nature">
        <title>Complex archaea that bridge the gap between prokaryotes and eukaryotes.</title>
        <authorList>
            <person name="Spang A."/>
            <person name="Saw J.H."/>
            <person name="Jorgensen S.L."/>
            <person name="Zaremba-Niedzwiedzka K."/>
            <person name="Martijn J."/>
            <person name="Lind A.E."/>
            <person name="van Eijk R."/>
            <person name="Schleper C."/>
            <person name="Guy L."/>
            <person name="Ettema T.J."/>
        </authorList>
    </citation>
    <scope>NUCLEOTIDE SEQUENCE</scope>
</reference>
<accession>A0A0F9T7P0</accession>